<evidence type="ECO:0000256" key="1">
    <source>
        <dbReference type="SAM" id="MobiDB-lite"/>
    </source>
</evidence>
<dbReference type="AlphaFoldDB" id="A0AA88GGR4"/>
<dbReference type="Proteomes" id="UP000816034">
    <property type="component" value="Unassembled WGS sequence"/>
</dbReference>
<feature type="compositionally biased region" description="Acidic residues" evidence="1">
    <location>
        <begin position="207"/>
        <end position="228"/>
    </location>
</feature>
<feature type="region of interest" description="Disordered" evidence="1">
    <location>
        <begin position="207"/>
        <end position="248"/>
    </location>
</feature>
<protein>
    <submittedName>
        <fullName evidence="2">Uncharacterized protein</fullName>
    </submittedName>
</protein>
<comment type="caution">
    <text evidence="2">The sequence shown here is derived from an EMBL/GenBank/DDBJ whole genome shotgun (WGS) entry which is preliminary data.</text>
</comment>
<name>A0AA88GGR4_NAELO</name>
<dbReference type="EMBL" id="PYSW02000046">
    <property type="protein sequence ID" value="KAG2374294.1"/>
    <property type="molecule type" value="Genomic_DNA"/>
</dbReference>
<keyword evidence="3" id="KW-1185">Reference proteome</keyword>
<accession>A0AA88GGR4</accession>
<reference evidence="2 3" key="1">
    <citation type="journal article" date="2018" name="BMC Genomics">
        <title>The genome of Naegleria lovaniensis, the basis for a comparative approach to unravel pathogenicity factors of the human pathogenic amoeba N. fowleri.</title>
        <authorList>
            <person name="Liechti N."/>
            <person name="Schurch N."/>
            <person name="Bruggmann R."/>
            <person name="Wittwer M."/>
        </authorList>
    </citation>
    <scope>NUCLEOTIDE SEQUENCE [LARGE SCALE GENOMIC DNA]</scope>
    <source>
        <strain evidence="2 3">ATCC 30569</strain>
    </source>
</reference>
<feature type="region of interest" description="Disordered" evidence="1">
    <location>
        <begin position="1"/>
        <end position="23"/>
    </location>
</feature>
<gene>
    <name evidence="2" type="ORF">C9374_010864</name>
</gene>
<proteinExistence type="predicted"/>
<dbReference type="RefSeq" id="XP_044543468.1">
    <property type="nucleotide sequence ID" value="XM_044686455.1"/>
</dbReference>
<evidence type="ECO:0000313" key="3">
    <source>
        <dbReference type="Proteomes" id="UP000816034"/>
    </source>
</evidence>
<evidence type="ECO:0000313" key="2">
    <source>
        <dbReference type="EMBL" id="KAG2374294.1"/>
    </source>
</evidence>
<dbReference type="GeneID" id="68103318"/>
<organism evidence="2 3">
    <name type="scientific">Naegleria lovaniensis</name>
    <name type="common">Amoeba</name>
    <dbReference type="NCBI Taxonomy" id="51637"/>
    <lineage>
        <taxon>Eukaryota</taxon>
        <taxon>Discoba</taxon>
        <taxon>Heterolobosea</taxon>
        <taxon>Tetramitia</taxon>
        <taxon>Eutetramitia</taxon>
        <taxon>Vahlkampfiidae</taxon>
        <taxon>Naegleria</taxon>
    </lineage>
</organism>
<sequence>MRSPLSAPSKRKNDQVEASSPKLPKHNVQRYERIFHESSVGALAPLPNEMILQILSFLVGDLEANRKVNVADLESREATDQNRYYAAREGKLSEEVTCYIPPFENIKALINLTKTSKHWHDMLTSTASNSEDGETLTDFEMYWLNGYNFFEKLSYWIRTGLLDDLELGQGDMNKRQVMEMTRIQNVIQHYERGKVLNDLSKAISSDWEDYGYDDDDGGEEEEEEDEDETKSKKKTIPSSKQPLFSDAESSKAQLLKRLEKLCVTAEDYCSHFRNQSSNSFRLFIFSSLMLSLNMFSALDSENTEEYWSEGSDVLLTSNYLDSWAEEEKENYRYRTKETKNSDDGTPKLGIYIRKPSGWGKFLGAIHSQSFDPYTVKIEDINQEQIKERLKKALYLQLENVLLFQPLSKFTFPESIQFLSIEQSQVEAYTEYPETSWKELFNKCVFPGVKYLRIRFSQEYNYRRKKEERKEMPAEELERTILEALLNKETLPNLQHVALSGFVFDHVKEVLARQQDFLSSQLLSFELTFDGDSRDSENWSKWTSFTSSLSCDSCTLKRVVVETELDSRYNCDHTDMEKFYTSHKCIASIGYASISRFYYICNE</sequence>